<sequence length="105" mass="10927">MEAPLSGHDMPARTSWRALTLRPRPTIRFPAALLPERPAVGPDHPPGRHRRRSPSAARSAGPGPPTAGTAGPCDAHEPRPSARPLACGPFPPAGGPAVVQTTRLS</sequence>
<proteinExistence type="predicted"/>
<evidence type="ECO:0000313" key="2">
    <source>
        <dbReference type="EMBL" id="GAA2391509.1"/>
    </source>
</evidence>
<dbReference type="Proteomes" id="UP001500058">
    <property type="component" value="Unassembled WGS sequence"/>
</dbReference>
<name>A0ABN3I003_9ACTN</name>
<keyword evidence="3" id="KW-1185">Reference proteome</keyword>
<protein>
    <submittedName>
        <fullName evidence="2">Uncharacterized protein</fullName>
    </submittedName>
</protein>
<gene>
    <name evidence="2" type="ORF">GCM10010420_14600</name>
</gene>
<accession>A0ABN3I003</accession>
<dbReference type="EMBL" id="BAAATJ010000004">
    <property type="protein sequence ID" value="GAA2391509.1"/>
    <property type="molecule type" value="Genomic_DNA"/>
</dbReference>
<reference evidence="2 3" key="1">
    <citation type="journal article" date="2019" name="Int. J. Syst. Evol. Microbiol.">
        <title>The Global Catalogue of Microorganisms (GCM) 10K type strain sequencing project: providing services to taxonomists for standard genome sequencing and annotation.</title>
        <authorList>
            <consortium name="The Broad Institute Genomics Platform"/>
            <consortium name="The Broad Institute Genome Sequencing Center for Infectious Disease"/>
            <person name="Wu L."/>
            <person name="Ma J."/>
        </authorList>
    </citation>
    <scope>NUCLEOTIDE SEQUENCE [LARGE SCALE GENOMIC DNA]</scope>
    <source>
        <strain evidence="2 3">JCM 6921</strain>
    </source>
</reference>
<feature type="region of interest" description="Disordered" evidence="1">
    <location>
        <begin position="29"/>
        <end position="105"/>
    </location>
</feature>
<evidence type="ECO:0000256" key="1">
    <source>
        <dbReference type="SAM" id="MobiDB-lite"/>
    </source>
</evidence>
<evidence type="ECO:0000313" key="3">
    <source>
        <dbReference type="Proteomes" id="UP001500058"/>
    </source>
</evidence>
<comment type="caution">
    <text evidence="2">The sequence shown here is derived from an EMBL/GenBank/DDBJ whole genome shotgun (WGS) entry which is preliminary data.</text>
</comment>
<feature type="compositionally biased region" description="Low complexity" evidence="1">
    <location>
        <begin position="54"/>
        <end position="72"/>
    </location>
</feature>
<organism evidence="2 3">
    <name type="scientific">Streptomyces glaucosporus</name>
    <dbReference type="NCBI Taxonomy" id="284044"/>
    <lineage>
        <taxon>Bacteria</taxon>
        <taxon>Bacillati</taxon>
        <taxon>Actinomycetota</taxon>
        <taxon>Actinomycetes</taxon>
        <taxon>Kitasatosporales</taxon>
        <taxon>Streptomycetaceae</taxon>
        <taxon>Streptomyces</taxon>
    </lineage>
</organism>